<organism evidence="9 10">
    <name type="scientific">Vibrio gazogenes</name>
    <dbReference type="NCBI Taxonomy" id="687"/>
    <lineage>
        <taxon>Bacteria</taxon>
        <taxon>Pseudomonadati</taxon>
        <taxon>Pseudomonadota</taxon>
        <taxon>Gammaproteobacteria</taxon>
        <taxon>Vibrionales</taxon>
        <taxon>Vibrionaceae</taxon>
        <taxon>Vibrio</taxon>
    </lineage>
</organism>
<keyword evidence="6" id="KW-0378">Hydrolase</keyword>
<evidence type="ECO:0000256" key="4">
    <source>
        <dbReference type="ARBA" id="ARBA00022722"/>
    </source>
</evidence>
<reference evidence="9 10" key="1">
    <citation type="submission" date="2016-12" db="EMBL/GenBank/DDBJ databases">
        <authorList>
            <person name="Song W.-J."/>
            <person name="Kurnit D.M."/>
        </authorList>
    </citation>
    <scope>NUCLEOTIDE SEQUENCE [LARGE SCALE GENOMIC DNA]</scope>
    <source>
        <strain evidence="9 10">ATCC 43942</strain>
    </source>
</reference>
<accession>A0A1Z2SH06</accession>
<dbReference type="InterPro" id="IPR008766">
    <property type="entry name" value="Replication_gene_A-like"/>
</dbReference>
<evidence type="ECO:0000259" key="8">
    <source>
        <dbReference type="Pfam" id="PF05840"/>
    </source>
</evidence>
<comment type="similarity">
    <text evidence="2">Belongs to the phage GPA family.</text>
</comment>
<evidence type="ECO:0000256" key="3">
    <source>
        <dbReference type="ARBA" id="ARBA00022705"/>
    </source>
</evidence>
<name>A0A1Z2SH06_VIBGA</name>
<dbReference type="GO" id="GO:0004519">
    <property type="term" value="F:endonuclease activity"/>
    <property type="evidence" value="ECO:0007669"/>
    <property type="project" value="UniProtKB-KW"/>
</dbReference>
<gene>
    <name evidence="9" type="ORF">BSQ33_12400</name>
</gene>
<evidence type="ECO:0000313" key="9">
    <source>
        <dbReference type="EMBL" id="ASA56415.1"/>
    </source>
</evidence>
<proteinExistence type="inferred from homology"/>
<dbReference type="KEGG" id="vga:BSQ33_12400"/>
<dbReference type="AlphaFoldDB" id="A0A1Z2SH06"/>
<evidence type="ECO:0000256" key="2">
    <source>
        <dbReference type="ARBA" id="ARBA00009260"/>
    </source>
</evidence>
<evidence type="ECO:0000256" key="1">
    <source>
        <dbReference type="ARBA" id="ARBA00003293"/>
    </source>
</evidence>
<feature type="compositionally biased region" description="Polar residues" evidence="7">
    <location>
        <begin position="559"/>
        <end position="571"/>
    </location>
</feature>
<evidence type="ECO:0000256" key="5">
    <source>
        <dbReference type="ARBA" id="ARBA00022759"/>
    </source>
</evidence>
<evidence type="ECO:0000313" key="10">
    <source>
        <dbReference type="Proteomes" id="UP000196708"/>
    </source>
</evidence>
<dbReference type="GO" id="GO:0006260">
    <property type="term" value="P:DNA replication"/>
    <property type="evidence" value="ECO:0007669"/>
    <property type="project" value="UniProtKB-KW"/>
</dbReference>
<comment type="function">
    <text evidence="1">Possible endonuclease which induces a single-strand cut and initiates DNA replication.</text>
</comment>
<keyword evidence="5" id="KW-0255">Endonuclease</keyword>
<dbReference type="RefSeq" id="WP_088134196.1">
    <property type="nucleotide sequence ID" value="NZ_CP018835.1"/>
</dbReference>
<feature type="domain" description="Replication gene A protein-like" evidence="8">
    <location>
        <begin position="128"/>
        <end position="427"/>
    </location>
</feature>
<dbReference type="OrthoDB" id="5568266at2"/>
<dbReference type="Pfam" id="PF05840">
    <property type="entry name" value="Phage_GPA"/>
    <property type="match status" value="1"/>
</dbReference>
<sequence>MIVSTFQTHFYPLLPKLVVSDINKKVYARSLRENATRESLERFAIDITRKSFRLAEFIEHRYPFTNRRLDRQEYKKISRYNERKKKRTGKIQTGIKTEMLSLTHDILMMDEQRKEYGLKLVNYLHRQVLNHEGDGDEKHLAQIFENLAQIVRSHHITPPHVSKNPTFEQYFSAIQKMTTDDWIHTRLARLKFEYIEYSQIALNRVGHQKNQSKYVSEMTLNNFLEAQARQEKFLADYCIYNEEDDISVDLQEVFKSSTSNPENRRIEMMVRSRGFEELAELQGYTAAFITWTLPSKYHRNSDKWNGASPKDGNRNLMAQWARARAQLAKKGIDYFGFRVAEPHKDGTPHAHYFLFCKAEEKEIIASTLEAIAIEEDKDELFFKAMKGKQVRRFKPALRARFLCKYCDPKKGGATSYIAKYVAKNLNGSHMSDAEKKSAQSVRAWASLWRIRQFQQFGGAPVSIWRALRKVSEEEILTYECEQLSELHSHADKSRWKEFVQNIGNAKIEYEEKTNRYFEPVKKIIGFSFMGNTISTIKAKWEIMRKSDAEAIAKRRGAPSRSTENKCNPPSETEISTLEKALIEATGWSVKGVQCLIAPLMRGATIAIDRYVSLKLSNHRLITVTDR</sequence>
<keyword evidence="3" id="KW-0235">DNA replication</keyword>
<keyword evidence="4" id="KW-0540">Nuclease</keyword>
<evidence type="ECO:0000256" key="6">
    <source>
        <dbReference type="ARBA" id="ARBA00022801"/>
    </source>
</evidence>
<feature type="region of interest" description="Disordered" evidence="7">
    <location>
        <begin position="552"/>
        <end position="571"/>
    </location>
</feature>
<dbReference type="EMBL" id="CP018835">
    <property type="protein sequence ID" value="ASA56415.1"/>
    <property type="molecule type" value="Genomic_DNA"/>
</dbReference>
<evidence type="ECO:0000256" key="7">
    <source>
        <dbReference type="SAM" id="MobiDB-lite"/>
    </source>
</evidence>
<dbReference type="GO" id="GO:0016787">
    <property type="term" value="F:hydrolase activity"/>
    <property type="evidence" value="ECO:0007669"/>
    <property type="project" value="UniProtKB-KW"/>
</dbReference>
<protein>
    <recommendedName>
        <fullName evidence="8">Replication gene A protein-like domain-containing protein</fullName>
    </recommendedName>
</protein>
<dbReference type="Proteomes" id="UP000196708">
    <property type="component" value="Chromosome 1"/>
</dbReference>